<dbReference type="SUPFAM" id="SSF57850">
    <property type="entry name" value="RING/U-box"/>
    <property type="match status" value="1"/>
</dbReference>
<keyword evidence="12" id="KW-1185">Reference proteome</keyword>
<evidence type="ECO:0000256" key="1">
    <source>
        <dbReference type="ARBA" id="ARBA00000900"/>
    </source>
</evidence>
<dbReference type="AlphaFoldDB" id="A0A8K0MHI0"/>
<keyword evidence="5 8" id="KW-0863">Zinc-finger</keyword>
<sequence length="729" mass="80611">MESEEAQLKQRLEELQRDLSKKQKFEDAVSSLKSLLIHRYSSASPSLRKLFYSVVCRLATVLKTRYTAPGFWVAGLGLFEQAQSLVSDASEKTHLQTCIAQAKEVLHQVDNPPELSQSNNGGYLFEGHLTVDQEPPQPQWLVQSNLLSAAALLTAESSQRPVENDNAVDNAASLLQSLVDNFDSVLPPILENERGAPRVPPASKEVVANLPVITINEEILGKLGKDAECAICKENLVVNDKMQELPCMHTFHPPCLKPWLDEHNSCPICRYELQTDDDAYERWKEQEREAEEERKGAANAIRGGEYICNEQNIAKKLMELATCCSSSPSSSTLFGTKFRCIFSPNITTKNKTIQYSVRRLNGWTKAMATGSPSSGVWNGHAGSGSYGATNTARNGNNGRNYTRMDSCLVIPPPNGKKPRAIIKFLGGAFIGAVPELTYSYLIELLAKDGFLIISVPYNVTFDHAHATKQVYERFNACLGSILSSGLPSANLTSTQLANLPIFSVGHSNGALLQVLTGSYFCDKIPKANAIISYNNRSATEAVPYFEQLGPLVRQMMPIVEASPVYSMARSASGDAWKVLVDAAGAMVRNNDQETLISLTKFVGQLPSVFDQVTQGISEFKPTPSENRDCFKNSYNVKHTLLVKFNFDTIDETDLLEQTLKYRVELIGGTLEKVQLSGNHITPCIQDPKWQAGNVYTPADAVAQGFKTLSLNETRVLFRTISDWFRRFEN</sequence>
<dbReference type="PROSITE" id="PS50089">
    <property type="entry name" value="ZF_RING_2"/>
    <property type="match status" value="1"/>
</dbReference>
<evidence type="ECO:0000313" key="12">
    <source>
        <dbReference type="Proteomes" id="UP000796880"/>
    </source>
</evidence>
<evidence type="ECO:0000313" key="11">
    <source>
        <dbReference type="EMBL" id="KAF3446136.1"/>
    </source>
</evidence>
<dbReference type="PANTHER" id="PTHR34127">
    <property type="entry name" value="OS04G0405600 PROTEIN"/>
    <property type="match status" value="1"/>
</dbReference>
<dbReference type="GO" id="GO:0008270">
    <property type="term" value="F:zinc ion binding"/>
    <property type="evidence" value="ECO:0007669"/>
    <property type="project" value="UniProtKB-KW"/>
</dbReference>
<dbReference type="FunFam" id="3.30.40.10:FF:000127">
    <property type="entry name" value="E3 ubiquitin-protein ligase RNF181"/>
    <property type="match status" value="1"/>
</dbReference>
<dbReference type="Pfam" id="PF07082">
    <property type="entry name" value="DUF1350"/>
    <property type="match status" value="1"/>
</dbReference>
<dbReference type="EC" id="2.3.2.27" evidence="2"/>
<proteinExistence type="predicted"/>
<keyword evidence="7" id="KW-0862">Zinc</keyword>
<dbReference type="Pfam" id="PF13639">
    <property type="entry name" value="zf-RING_2"/>
    <property type="match status" value="1"/>
</dbReference>
<dbReference type="OrthoDB" id="3980at2759"/>
<keyword evidence="4" id="KW-0479">Metal-binding</keyword>
<dbReference type="GO" id="GO:0016567">
    <property type="term" value="P:protein ubiquitination"/>
    <property type="evidence" value="ECO:0007669"/>
    <property type="project" value="UniProtKB-ARBA"/>
</dbReference>
<dbReference type="Gene3D" id="3.30.40.10">
    <property type="entry name" value="Zinc/RING finger domain, C3HC4 (zinc finger)"/>
    <property type="match status" value="1"/>
</dbReference>
<evidence type="ECO:0000256" key="8">
    <source>
        <dbReference type="PROSITE-ProRule" id="PRU00175"/>
    </source>
</evidence>
<dbReference type="GO" id="GO:0061630">
    <property type="term" value="F:ubiquitin protein ligase activity"/>
    <property type="evidence" value="ECO:0007669"/>
    <property type="project" value="UniProtKB-EC"/>
</dbReference>
<protein>
    <recommendedName>
        <fullName evidence="2">RING-type E3 ubiquitin transferase</fullName>
        <ecNumber evidence="2">2.3.2.27</ecNumber>
    </recommendedName>
</protein>
<dbReference type="CDD" id="cd16667">
    <property type="entry name" value="RING-H2_RNF126-like"/>
    <property type="match status" value="1"/>
</dbReference>
<evidence type="ECO:0000256" key="4">
    <source>
        <dbReference type="ARBA" id="ARBA00022723"/>
    </source>
</evidence>
<evidence type="ECO:0000256" key="2">
    <source>
        <dbReference type="ARBA" id="ARBA00012483"/>
    </source>
</evidence>
<dbReference type="Proteomes" id="UP000796880">
    <property type="component" value="Unassembled WGS sequence"/>
</dbReference>
<evidence type="ECO:0000256" key="7">
    <source>
        <dbReference type="ARBA" id="ARBA00022833"/>
    </source>
</evidence>
<comment type="caution">
    <text evidence="11">The sequence shown here is derived from an EMBL/GenBank/DDBJ whole genome shotgun (WGS) entry which is preliminary data.</text>
</comment>
<organism evidence="11 12">
    <name type="scientific">Rhamnella rubrinervis</name>
    <dbReference type="NCBI Taxonomy" id="2594499"/>
    <lineage>
        <taxon>Eukaryota</taxon>
        <taxon>Viridiplantae</taxon>
        <taxon>Streptophyta</taxon>
        <taxon>Embryophyta</taxon>
        <taxon>Tracheophyta</taxon>
        <taxon>Spermatophyta</taxon>
        <taxon>Magnoliopsida</taxon>
        <taxon>eudicotyledons</taxon>
        <taxon>Gunneridae</taxon>
        <taxon>Pentapetalae</taxon>
        <taxon>rosids</taxon>
        <taxon>fabids</taxon>
        <taxon>Rosales</taxon>
        <taxon>Rhamnaceae</taxon>
        <taxon>rhamnoid group</taxon>
        <taxon>Rhamneae</taxon>
        <taxon>Rhamnella</taxon>
    </lineage>
</organism>
<feature type="domain" description="RING-type" evidence="10">
    <location>
        <begin position="229"/>
        <end position="270"/>
    </location>
</feature>
<dbReference type="InterPro" id="IPR010765">
    <property type="entry name" value="DUF1350"/>
</dbReference>
<gene>
    <name evidence="11" type="ORF">FNV43_RR11315</name>
</gene>
<dbReference type="InterPro" id="IPR001841">
    <property type="entry name" value="Znf_RING"/>
</dbReference>
<dbReference type="Gene3D" id="3.40.50.1820">
    <property type="entry name" value="alpha/beta hydrolase"/>
    <property type="match status" value="1"/>
</dbReference>
<keyword evidence="9" id="KW-0175">Coiled coil</keyword>
<evidence type="ECO:0000256" key="5">
    <source>
        <dbReference type="ARBA" id="ARBA00022771"/>
    </source>
</evidence>
<dbReference type="InterPro" id="IPR013083">
    <property type="entry name" value="Znf_RING/FYVE/PHD"/>
</dbReference>
<evidence type="ECO:0000256" key="3">
    <source>
        <dbReference type="ARBA" id="ARBA00022679"/>
    </source>
</evidence>
<evidence type="ECO:0000256" key="6">
    <source>
        <dbReference type="ARBA" id="ARBA00022786"/>
    </source>
</evidence>
<keyword evidence="6" id="KW-0833">Ubl conjugation pathway</keyword>
<keyword evidence="3" id="KW-0808">Transferase</keyword>
<dbReference type="EMBL" id="VOIH02000005">
    <property type="protein sequence ID" value="KAF3446136.1"/>
    <property type="molecule type" value="Genomic_DNA"/>
</dbReference>
<evidence type="ECO:0000256" key="9">
    <source>
        <dbReference type="SAM" id="Coils"/>
    </source>
</evidence>
<reference evidence="11" key="1">
    <citation type="submission" date="2020-03" db="EMBL/GenBank/DDBJ databases">
        <title>A high-quality chromosome-level genome assembly of a woody plant with both climbing and erect habits, Rhamnella rubrinervis.</title>
        <authorList>
            <person name="Lu Z."/>
            <person name="Yang Y."/>
            <person name="Zhu X."/>
            <person name="Sun Y."/>
        </authorList>
    </citation>
    <scope>NUCLEOTIDE SEQUENCE</scope>
    <source>
        <strain evidence="11">BYM</strain>
        <tissue evidence="11">Leaf</tissue>
    </source>
</reference>
<name>A0A8K0MHI0_9ROSA</name>
<evidence type="ECO:0000259" key="10">
    <source>
        <dbReference type="PROSITE" id="PS50089"/>
    </source>
</evidence>
<comment type="catalytic activity">
    <reaction evidence="1">
        <text>S-ubiquitinyl-[E2 ubiquitin-conjugating enzyme]-L-cysteine + [acceptor protein]-L-lysine = [E2 ubiquitin-conjugating enzyme]-L-cysteine + N(6)-ubiquitinyl-[acceptor protein]-L-lysine.</text>
        <dbReference type="EC" id="2.3.2.27"/>
    </reaction>
</comment>
<accession>A0A8K0MHI0</accession>
<dbReference type="InterPro" id="IPR029058">
    <property type="entry name" value="AB_hydrolase_fold"/>
</dbReference>
<dbReference type="SMART" id="SM00184">
    <property type="entry name" value="RING"/>
    <property type="match status" value="1"/>
</dbReference>
<feature type="coiled-coil region" evidence="9">
    <location>
        <begin position="273"/>
        <end position="300"/>
    </location>
</feature>
<dbReference type="PANTHER" id="PTHR34127:SF3">
    <property type="entry name" value="INITIATION FACTOR 4F SUBUNIT (DUF1350)"/>
    <property type="match status" value="1"/>
</dbReference>